<dbReference type="AlphaFoldDB" id="A0AAV7AQM9"/>
<dbReference type="PROSITE" id="PS00022">
    <property type="entry name" value="EGF_1"/>
    <property type="match status" value="1"/>
</dbReference>
<dbReference type="PANTHER" id="PTHR14002">
    <property type="entry name" value="ENDOGLIN/TGF-BETA RECEPTOR TYPE III"/>
    <property type="match status" value="1"/>
</dbReference>
<feature type="signal peptide" evidence="4">
    <location>
        <begin position="1"/>
        <end position="28"/>
    </location>
</feature>
<evidence type="ECO:0000256" key="2">
    <source>
        <dbReference type="ARBA" id="ARBA00023157"/>
    </source>
</evidence>
<dbReference type="Pfam" id="PF23344">
    <property type="entry name" value="ZP-N"/>
    <property type="match status" value="1"/>
</dbReference>
<keyword evidence="2" id="KW-1015">Disulfide bond</keyword>
<dbReference type="InterPro" id="IPR000742">
    <property type="entry name" value="EGF"/>
</dbReference>
<dbReference type="Proteomes" id="UP000824782">
    <property type="component" value="Unassembled WGS sequence"/>
</dbReference>
<keyword evidence="8" id="KW-1185">Reference proteome</keyword>
<keyword evidence="3" id="KW-0472">Membrane</keyword>
<dbReference type="CDD" id="cd00054">
    <property type="entry name" value="EGF_CA"/>
    <property type="match status" value="1"/>
</dbReference>
<dbReference type="SUPFAM" id="SSF57196">
    <property type="entry name" value="EGF/Laminin"/>
    <property type="match status" value="1"/>
</dbReference>
<dbReference type="Gene3D" id="2.60.40.3210">
    <property type="entry name" value="Zona pellucida, ZP-N domain"/>
    <property type="match status" value="1"/>
</dbReference>
<dbReference type="Gene3D" id="2.10.25.10">
    <property type="entry name" value="Laminin"/>
    <property type="match status" value="1"/>
</dbReference>
<keyword evidence="3" id="KW-1133">Transmembrane helix</keyword>
<feature type="domain" description="EGF-like" evidence="5 6">
    <location>
        <begin position="81"/>
        <end position="92"/>
    </location>
</feature>
<evidence type="ECO:0000259" key="5">
    <source>
        <dbReference type="PROSITE" id="PS00022"/>
    </source>
</evidence>
<sequence length="437" mass="49022">MMTPLGICFLFVPVLELLTLVNLEQIDAQNSKDHVRVFYKDPWPVVQTTAPAAAVFLGDTCPNNLCQNGGTCLMLNGNPQCQCNPGFVGDQCQDRQLQLSCDSDRMTFQVLKSTLQEVNVSISFLHMSNPACKLQDTSELYASVTLTHENHTLCGTKIQVNGSHLIYTNELSTNTVNQRAEVPSSIISRTSSIRIGFSCVYRYDRVVSLPFPLLTSAGLATFMVNEGEFNVTMTLYPTAEYLEPYNRPPVIPLNQRLYVQLQIHGHSPQTYFTLKLEECWATPWADHGSMVRHLIIRDGIANDSTTDLIDSGNWSLSRFSLLMFHFIQYEEVYLHCRIWLCQYNATQCHQQPRLERTKRELSDPYRKVVSCGPVKLEGSVRTSMEEPESGLEALIFAGSFAAGIVLLILSTVAFAKALKKMTALRSRANPAHVELLL</sequence>
<feature type="transmembrane region" description="Helical" evidence="3">
    <location>
        <begin position="393"/>
        <end position="415"/>
    </location>
</feature>
<evidence type="ECO:0000313" key="8">
    <source>
        <dbReference type="Proteomes" id="UP000824782"/>
    </source>
</evidence>
<accession>A0AAV7AQM9</accession>
<dbReference type="Gene3D" id="2.60.40.4100">
    <property type="entry name" value="Zona pellucida, ZP-C domain"/>
    <property type="match status" value="1"/>
</dbReference>
<evidence type="ECO:0000256" key="3">
    <source>
        <dbReference type="SAM" id="Phobius"/>
    </source>
</evidence>
<evidence type="ECO:0000259" key="6">
    <source>
        <dbReference type="PROSITE" id="PS01186"/>
    </source>
</evidence>
<proteinExistence type="predicted"/>
<dbReference type="PANTHER" id="PTHR14002:SF53">
    <property type="entry name" value="UROMODULIN"/>
    <property type="match status" value="1"/>
</dbReference>
<dbReference type="InterPro" id="IPR055356">
    <property type="entry name" value="ZP-N"/>
</dbReference>
<dbReference type="Pfam" id="PF00100">
    <property type="entry name" value="Zona_pellucida"/>
    <property type="match status" value="1"/>
</dbReference>
<dbReference type="EMBL" id="WNYA01000007">
    <property type="protein sequence ID" value="KAG8562277.1"/>
    <property type="molecule type" value="Genomic_DNA"/>
</dbReference>
<reference evidence="7" key="1">
    <citation type="thesis" date="2020" institute="ProQuest LLC" country="789 East Eisenhower Parkway, Ann Arbor, MI, USA">
        <title>Comparative Genomics and Chromosome Evolution.</title>
        <authorList>
            <person name="Mudd A.B."/>
        </authorList>
    </citation>
    <scope>NUCLEOTIDE SEQUENCE</scope>
    <source>
        <strain evidence="7">237g6f4</strain>
        <tissue evidence="7">Blood</tissue>
    </source>
</reference>
<evidence type="ECO:0000256" key="4">
    <source>
        <dbReference type="SAM" id="SignalP"/>
    </source>
</evidence>
<keyword evidence="1 4" id="KW-0732">Signal</keyword>
<dbReference type="InterPro" id="IPR042235">
    <property type="entry name" value="ZP-C_dom"/>
</dbReference>
<gene>
    <name evidence="7" type="ORF">GDO81_015634</name>
</gene>
<dbReference type="SMART" id="SM00241">
    <property type="entry name" value="ZP"/>
    <property type="match status" value="1"/>
</dbReference>
<comment type="caution">
    <text evidence="7">The sequence shown here is derived from an EMBL/GenBank/DDBJ whole genome shotgun (WGS) entry which is preliminary data.</text>
</comment>
<protein>
    <recommendedName>
        <fullName evidence="5 6">EGF-like domain-containing protein</fullName>
    </recommendedName>
</protein>
<dbReference type="SMART" id="SM00181">
    <property type="entry name" value="EGF"/>
    <property type="match status" value="1"/>
</dbReference>
<name>A0AAV7AQM9_ENGPU</name>
<dbReference type="Pfam" id="PF00008">
    <property type="entry name" value="EGF"/>
    <property type="match status" value="1"/>
</dbReference>
<evidence type="ECO:0000313" key="7">
    <source>
        <dbReference type="EMBL" id="KAG8562277.1"/>
    </source>
</evidence>
<evidence type="ECO:0000256" key="1">
    <source>
        <dbReference type="ARBA" id="ARBA00022729"/>
    </source>
</evidence>
<feature type="chain" id="PRO_5043910901" description="EGF-like domain-containing protein" evidence="4">
    <location>
        <begin position="29"/>
        <end position="437"/>
    </location>
</feature>
<dbReference type="PROSITE" id="PS01186">
    <property type="entry name" value="EGF_2"/>
    <property type="match status" value="1"/>
</dbReference>
<dbReference type="InterPro" id="IPR055355">
    <property type="entry name" value="ZP-C"/>
</dbReference>
<dbReference type="InterPro" id="IPR001507">
    <property type="entry name" value="ZP_dom"/>
</dbReference>
<organism evidence="7 8">
    <name type="scientific">Engystomops pustulosus</name>
    <name type="common">Tungara frog</name>
    <name type="synonym">Physalaemus pustulosus</name>
    <dbReference type="NCBI Taxonomy" id="76066"/>
    <lineage>
        <taxon>Eukaryota</taxon>
        <taxon>Metazoa</taxon>
        <taxon>Chordata</taxon>
        <taxon>Craniata</taxon>
        <taxon>Vertebrata</taxon>
        <taxon>Euteleostomi</taxon>
        <taxon>Amphibia</taxon>
        <taxon>Batrachia</taxon>
        <taxon>Anura</taxon>
        <taxon>Neobatrachia</taxon>
        <taxon>Hyloidea</taxon>
        <taxon>Leptodactylidae</taxon>
        <taxon>Leiuperinae</taxon>
        <taxon>Engystomops</taxon>
    </lineage>
</organism>
<keyword evidence="3" id="KW-0812">Transmembrane</keyword>